<dbReference type="InterPro" id="IPR011429">
    <property type="entry name" value="Cyt_c_Planctomycete-type"/>
</dbReference>
<dbReference type="PANTHER" id="PTHR35889">
    <property type="entry name" value="CYCLOINULO-OLIGOSACCHARIDE FRUCTANOTRANSFERASE-RELATED"/>
    <property type="match status" value="1"/>
</dbReference>
<evidence type="ECO:0000259" key="2">
    <source>
        <dbReference type="Pfam" id="PF07587"/>
    </source>
</evidence>
<evidence type="ECO:0000313" key="5">
    <source>
        <dbReference type="Proteomes" id="UP000319908"/>
    </source>
</evidence>
<dbReference type="OrthoDB" id="127107at2"/>
<feature type="domain" description="Cytochrome C Planctomycete-type" evidence="3">
    <location>
        <begin position="51"/>
        <end position="109"/>
    </location>
</feature>
<evidence type="ECO:0000259" key="3">
    <source>
        <dbReference type="Pfam" id="PF07635"/>
    </source>
</evidence>
<name>A0A5C6BFP4_9BACT</name>
<dbReference type="Proteomes" id="UP000319908">
    <property type="component" value="Unassembled WGS sequence"/>
</dbReference>
<sequence>MNIISFLHKSSASSWRVAALLPILATLVGRDAAADDISFGRDIRPLISEKCFACHGPDEESREAGLRLDRPDGDEGALNYAIEPGSPDDSEVFNRISTEDDDLRMPPSDSHLKPLTQEEQSLIRRWIEQGGHYEEFWAFSPPVMPEVPATQQSEWSDQPIDAFVLSRLEADDMQPAAQANPRTLLRRLTFDLTGLPPTLAEIDAFLAAYEKSPENAWEACVDRLISRPEYGEHMARYWLDLVRFADTNGMHKDFYRNNVAYRDWVIRAFNDDLPYDDFVRYQLAGDLYPDPTDDQLIASAFNRLHLIIDVGTALPEESQFKNVVDRITAVSTAFMGLTVQCAQCHDHKFDPITQKDFYALYAFFDNIDAEPETKARPQNGLQPPFVSLPTPAQRQSLEQLDQQIASVEKQIENAEDEEPAKPLTAELNALRSQREQIAKNVTQAMVMKERSEVRPTFIRNRGLYDALGEQVMRNTPEFLPPLEKSGDVASRMDLAEWFVDSRNPLTARVAVNRFWQQLFGVGLVKTSEDFGNQGGVPSHPELLDYLTVSFVEAGWDVKALVKQIVMSHAYRQASEASPEVFSADPENRLLARGSRYRLDAEMVRDQILATSGLLSDKMYGPAVKPPQPAGLWKAVSMTGEVFHPDAGDAIYRRSVYTFWKRAMPPPQMTILNAPNRDACIARRERTNTPLQALLLLNEPEYLKAAGQLAVRTLQQPAESRLDYLWETVTAQLPDEQEQSVMQALLDDLQTKYRAAPELAANVYRDVVLEPSTQDRTDAAAQAELAAWTMLTSTLYNLDITKTKD</sequence>
<dbReference type="Pfam" id="PF07635">
    <property type="entry name" value="PSCyt1"/>
    <property type="match status" value="1"/>
</dbReference>
<organism evidence="4 5">
    <name type="scientific">Allorhodopirellula heiligendammensis</name>
    <dbReference type="NCBI Taxonomy" id="2714739"/>
    <lineage>
        <taxon>Bacteria</taxon>
        <taxon>Pseudomonadati</taxon>
        <taxon>Planctomycetota</taxon>
        <taxon>Planctomycetia</taxon>
        <taxon>Pirellulales</taxon>
        <taxon>Pirellulaceae</taxon>
        <taxon>Allorhodopirellula</taxon>
    </lineage>
</organism>
<feature type="domain" description="DUF1553" evidence="2">
    <location>
        <begin position="491"/>
        <end position="744"/>
    </location>
</feature>
<comment type="caution">
    <text evidence="4">The sequence shown here is derived from an EMBL/GenBank/DDBJ whole genome shotgun (WGS) entry which is preliminary data.</text>
</comment>
<dbReference type="RefSeq" id="WP_146409572.1">
    <property type="nucleotide sequence ID" value="NZ_SJPU01000004.1"/>
</dbReference>
<dbReference type="EMBL" id="SJPU01000004">
    <property type="protein sequence ID" value="TWU10126.1"/>
    <property type="molecule type" value="Genomic_DNA"/>
</dbReference>
<dbReference type="AlphaFoldDB" id="A0A5C6BFP4"/>
<feature type="domain" description="DUF1549" evidence="1">
    <location>
        <begin position="159"/>
        <end position="368"/>
    </location>
</feature>
<protein>
    <submittedName>
        <fullName evidence="4">Planctomycete cytochrome C</fullName>
    </submittedName>
</protein>
<dbReference type="InterPro" id="IPR022655">
    <property type="entry name" value="DUF1553"/>
</dbReference>
<evidence type="ECO:0000313" key="4">
    <source>
        <dbReference type="EMBL" id="TWU10126.1"/>
    </source>
</evidence>
<evidence type="ECO:0000259" key="1">
    <source>
        <dbReference type="Pfam" id="PF07583"/>
    </source>
</evidence>
<dbReference type="Pfam" id="PF07587">
    <property type="entry name" value="PSD1"/>
    <property type="match status" value="1"/>
</dbReference>
<reference evidence="4 5" key="1">
    <citation type="journal article" date="2020" name="Antonie Van Leeuwenhoek">
        <title>Rhodopirellula heiligendammensis sp. nov., Rhodopirellula pilleata sp. nov., and Rhodopirellula solitaria sp. nov. isolated from natural or artificial marine surfaces in Northern Germany and California, USA, and emended description of the genus Rhodopirellula.</title>
        <authorList>
            <person name="Kallscheuer N."/>
            <person name="Wiegand S."/>
            <person name="Jogler M."/>
            <person name="Boedeker C."/>
            <person name="Peeters S.H."/>
            <person name="Rast P."/>
            <person name="Heuer A."/>
            <person name="Jetten M.S.M."/>
            <person name="Rohde M."/>
            <person name="Jogler C."/>
        </authorList>
    </citation>
    <scope>NUCLEOTIDE SEQUENCE [LARGE SCALE GENOMIC DNA]</scope>
    <source>
        <strain evidence="4 5">Poly21</strain>
    </source>
</reference>
<keyword evidence="5" id="KW-1185">Reference proteome</keyword>
<dbReference type="Pfam" id="PF07583">
    <property type="entry name" value="PSCyt2"/>
    <property type="match status" value="1"/>
</dbReference>
<dbReference type="InterPro" id="IPR011444">
    <property type="entry name" value="DUF1549"/>
</dbReference>
<proteinExistence type="predicted"/>
<dbReference type="PANTHER" id="PTHR35889:SF3">
    <property type="entry name" value="F-BOX DOMAIN-CONTAINING PROTEIN"/>
    <property type="match status" value="1"/>
</dbReference>
<accession>A0A5C6BFP4</accession>
<gene>
    <name evidence="4" type="ORF">Poly21_50950</name>
</gene>